<dbReference type="InterPro" id="IPR009078">
    <property type="entry name" value="Ferritin-like_SF"/>
</dbReference>
<dbReference type="SUPFAM" id="SSF47240">
    <property type="entry name" value="Ferritin-like"/>
    <property type="match status" value="1"/>
</dbReference>
<keyword evidence="3" id="KW-1185">Reference proteome</keyword>
<gene>
    <name evidence="2" type="ORF">P3W85_25685</name>
</gene>
<dbReference type="Gene3D" id="1.20.1260.10">
    <property type="match status" value="1"/>
</dbReference>
<dbReference type="CDD" id="cd00657">
    <property type="entry name" value="Ferritin_like"/>
    <property type="match status" value="1"/>
</dbReference>
<dbReference type="InterPro" id="IPR052703">
    <property type="entry name" value="Aromatic_CoA_ox/epox"/>
</dbReference>
<feature type="region of interest" description="Disordered" evidence="1">
    <location>
        <begin position="1"/>
        <end position="26"/>
    </location>
</feature>
<comment type="caution">
    <text evidence="2">The sequence shown here is derived from an EMBL/GenBank/DDBJ whole genome shotgun (WGS) entry which is preliminary data.</text>
</comment>
<feature type="compositionally biased region" description="Polar residues" evidence="1">
    <location>
        <begin position="1"/>
        <end position="11"/>
    </location>
</feature>
<proteinExistence type="predicted"/>
<dbReference type="InterPro" id="IPR007814">
    <property type="entry name" value="PaaA_PaaC"/>
</dbReference>
<dbReference type="RefSeq" id="WP_017226820.1">
    <property type="nucleotide sequence ID" value="NZ_JARJLM010000430.1"/>
</dbReference>
<dbReference type="PANTHER" id="PTHR30458">
    <property type="entry name" value="PHENYLACETIC ACID DEGRADATION PROTEIN PAA"/>
    <property type="match status" value="1"/>
</dbReference>
<organism evidence="2 3">
    <name type="scientific">Cupriavidus basilensis</name>
    <dbReference type="NCBI Taxonomy" id="68895"/>
    <lineage>
        <taxon>Bacteria</taxon>
        <taxon>Pseudomonadati</taxon>
        <taxon>Pseudomonadota</taxon>
        <taxon>Betaproteobacteria</taxon>
        <taxon>Burkholderiales</taxon>
        <taxon>Burkholderiaceae</taxon>
        <taxon>Cupriavidus</taxon>
    </lineage>
</organism>
<evidence type="ECO:0000313" key="2">
    <source>
        <dbReference type="EMBL" id="MDF3836315.1"/>
    </source>
</evidence>
<name>A0ABT6AUL9_9BURK</name>
<dbReference type="EMBL" id="JARJLM010000430">
    <property type="protein sequence ID" value="MDF3836315.1"/>
    <property type="molecule type" value="Genomic_DNA"/>
</dbReference>
<reference evidence="2 3" key="1">
    <citation type="submission" date="2023-03" db="EMBL/GenBank/DDBJ databases">
        <title>Draft assemblies of triclosan tolerant bacteria isolated from returned activated sludge.</title>
        <authorList>
            <person name="Van Hamelsveld S."/>
        </authorList>
    </citation>
    <scope>NUCLEOTIDE SEQUENCE [LARGE SCALE GENOMIC DNA]</scope>
    <source>
        <strain evidence="2 3">GW210010_S58</strain>
    </source>
</reference>
<dbReference type="Pfam" id="PF05138">
    <property type="entry name" value="PaaA_PaaC"/>
    <property type="match status" value="1"/>
</dbReference>
<dbReference type="Proteomes" id="UP001216674">
    <property type="component" value="Unassembled WGS sequence"/>
</dbReference>
<protein>
    <submittedName>
        <fullName evidence="2">Phenylacetate-CoA oxygenase subunit PaaI</fullName>
    </submittedName>
</protein>
<dbReference type="InterPro" id="IPR012347">
    <property type="entry name" value="Ferritin-like"/>
</dbReference>
<sequence>MDTTLIESTPQAGPIAGPGSVRDASDFRNMPEEYQQLATRLMLVHTEGELTGADDYTQIFYNIAPNAFEKQVCCERAAEEVLHYRLSAEVLGEIGVDTSSMLGQHFLERPYYPNELVRGVKNWMERGIFSFIGEAVVLEHLLEFAESSYKPFADIFVKQIISDEHTHVAHGYRIIKEACETEEGRAGAQQALDRLWPHLLDLFGRSDSQRSRLYLKWGLRKTGNEALRAQFVRKTVPRLAAMGLHVPDGAANRAFV</sequence>
<dbReference type="PANTHER" id="PTHR30458:SF0">
    <property type="entry name" value="1,2-PHENYLACETYL-COA EPOXIDASE, SUBUNIT C"/>
    <property type="match status" value="1"/>
</dbReference>
<evidence type="ECO:0000256" key="1">
    <source>
        <dbReference type="SAM" id="MobiDB-lite"/>
    </source>
</evidence>
<accession>A0ABT6AUL9</accession>
<evidence type="ECO:0000313" key="3">
    <source>
        <dbReference type="Proteomes" id="UP001216674"/>
    </source>
</evidence>